<reference evidence="2 4" key="2">
    <citation type="journal article" date="2014" name="BMC Genomics">
        <title>An improved genome release (version Mt4.0) for the model legume Medicago truncatula.</title>
        <authorList>
            <person name="Tang H."/>
            <person name="Krishnakumar V."/>
            <person name="Bidwell S."/>
            <person name="Rosen B."/>
            <person name="Chan A."/>
            <person name="Zhou S."/>
            <person name="Gentzbittel L."/>
            <person name="Childs K.L."/>
            <person name="Yandell M."/>
            <person name="Gundlach H."/>
            <person name="Mayer K.F."/>
            <person name="Schwartz D.C."/>
            <person name="Town C.D."/>
        </authorList>
    </citation>
    <scope>GENOME REANNOTATION</scope>
    <source>
        <strain evidence="3 4">cv. Jemalong A17</strain>
    </source>
</reference>
<name>G7J4T8_MEDTR</name>
<proteinExistence type="predicted"/>
<keyword evidence="1" id="KW-1133">Transmembrane helix</keyword>
<dbReference type="Proteomes" id="UP000002051">
    <property type="component" value="Chromosome 3"/>
</dbReference>
<reference evidence="2 4" key="1">
    <citation type="journal article" date="2011" name="Nature">
        <title>The Medicago genome provides insight into the evolution of rhizobial symbioses.</title>
        <authorList>
            <person name="Young N.D."/>
            <person name="Debelle F."/>
            <person name="Oldroyd G.E."/>
            <person name="Geurts R."/>
            <person name="Cannon S.B."/>
            <person name="Udvardi M.K."/>
            <person name="Benedito V.A."/>
            <person name="Mayer K.F."/>
            <person name="Gouzy J."/>
            <person name="Schoof H."/>
            <person name="Van de Peer Y."/>
            <person name="Proost S."/>
            <person name="Cook D.R."/>
            <person name="Meyers B.C."/>
            <person name="Spannagl M."/>
            <person name="Cheung F."/>
            <person name="De Mita S."/>
            <person name="Krishnakumar V."/>
            <person name="Gundlach H."/>
            <person name="Zhou S."/>
            <person name="Mudge J."/>
            <person name="Bharti A.K."/>
            <person name="Murray J.D."/>
            <person name="Naoumkina M.A."/>
            <person name="Rosen B."/>
            <person name="Silverstein K.A."/>
            <person name="Tang H."/>
            <person name="Rombauts S."/>
            <person name="Zhao P.X."/>
            <person name="Zhou P."/>
            <person name="Barbe V."/>
            <person name="Bardou P."/>
            <person name="Bechner M."/>
            <person name="Bellec A."/>
            <person name="Berger A."/>
            <person name="Berges H."/>
            <person name="Bidwell S."/>
            <person name="Bisseling T."/>
            <person name="Choisne N."/>
            <person name="Couloux A."/>
            <person name="Denny R."/>
            <person name="Deshpande S."/>
            <person name="Dai X."/>
            <person name="Doyle J.J."/>
            <person name="Dudez A.M."/>
            <person name="Farmer A.D."/>
            <person name="Fouteau S."/>
            <person name="Franken C."/>
            <person name="Gibelin C."/>
            <person name="Gish J."/>
            <person name="Goldstein S."/>
            <person name="Gonzalez A.J."/>
            <person name="Green P.J."/>
            <person name="Hallab A."/>
            <person name="Hartog M."/>
            <person name="Hua A."/>
            <person name="Humphray S.J."/>
            <person name="Jeong D.H."/>
            <person name="Jing Y."/>
            <person name="Jocker A."/>
            <person name="Kenton S.M."/>
            <person name="Kim D.J."/>
            <person name="Klee K."/>
            <person name="Lai H."/>
            <person name="Lang C."/>
            <person name="Lin S."/>
            <person name="Macmil S.L."/>
            <person name="Magdelenat G."/>
            <person name="Matthews L."/>
            <person name="McCorrison J."/>
            <person name="Monaghan E.L."/>
            <person name="Mun J.H."/>
            <person name="Najar F.Z."/>
            <person name="Nicholson C."/>
            <person name="Noirot C."/>
            <person name="O'Bleness M."/>
            <person name="Paule C.R."/>
            <person name="Poulain J."/>
            <person name="Prion F."/>
            <person name="Qin B."/>
            <person name="Qu C."/>
            <person name="Retzel E.F."/>
            <person name="Riddle C."/>
            <person name="Sallet E."/>
            <person name="Samain S."/>
            <person name="Samson N."/>
            <person name="Sanders I."/>
            <person name="Saurat O."/>
            <person name="Scarpelli C."/>
            <person name="Schiex T."/>
            <person name="Segurens B."/>
            <person name="Severin A.J."/>
            <person name="Sherrier D.J."/>
            <person name="Shi R."/>
            <person name="Sims S."/>
            <person name="Singer S.R."/>
            <person name="Sinharoy S."/>
            <person name="Sterck L."/>
            <person name="Viollet A."/>
            <person name="Wang B.B."/>
            <person name="Wang K."/>
            <person name="Wang M."/>
            <person name="Wang X."/>
            <person name="Warfsmann J."/>
            <person name="Weissenbach J."/>
            <person name="White D.D."/>
            <person name="White J.D."/>
            <person name="Wiley G.B."/>
            <person name="Wincker P."/>
            <person name="Xing Y."/>
            <person name="Yang L."/>
            <person name="Yao Z."/>
            <person name="Ying F."/>
            <person name="Zhai J."/>
            <person name="Zhou L."/>
            <person name="Zuber A."/>
            <person name="Denarie J."/>
            <person name="Dixon R.A."/>
            <person name="May G.D."/>
            <person name="Schwartz D.C."/>
            <person name="Rogers J."/>
            <person name="Quetier F."/>
            <person name="Town C.D."/>
            <person name="Roe B.A."/>
        </authorList>
    </citation>
    <scope>NUCLEOTIDE SEQUENCE [LARGE SCALE GENOMIC DNA]</scope>
    <source>
        <strain evidence="2">A17</strain>
        <strain evidence="3 4">cv. Jemalong A17</strain>
    </source>
</reference>
<keyword evidence="1" id="KW-0472">Membrane</keyword>
<organism evidence="2 4">
    <name type="scientific">Medicago truncatula</name>
    <name type="common">Barrel medic</name>
    <name type="synonym">Medicago tribuloides</name>
    <dbReference type="NCBI Taxonomy" id="3880"/>
    <lineage>
        <taxon>Eukaryota</taxon>
        <taxon>Viridiplantae</taxon>
        <taxon>Streptophyta</taxon>
        <taxon>Embryophyta</taxon>
        <taxon>Tracheophyta</taxon>
        <taxon>Spermatophyta</taxon>
        <taxon>Magnoliopsida</taxon>
        <taxon>eudicotyledons</taxon>
        <taxon>Gunneridae</taxon>
        <taxon>Pentapetalae</taxon>
        <taxon>rosids</taxon>
        <taxon>fabids</taxon>
        <taxon>Fabales</taxon>
        <taxon>Fabaceae</taxon>
        <taxon>Papilionoideae</taxon>
        <taxon>50 kb inversion clade</taxon>
        <taxon>NPAAA clade</taxon>
        <taxon>Hologalegina</taxon>
        <taxon>IRL clade</taxon>
        <taxon>Trifolieae</taxon>
        <taxon>Medicago</taxon>
    </lineage>
</organism>
<feature type="transmembrane region" description="Helical" evidence="1">
    <location>
        <begin position="40"/>
        <end position="63"/>
    </location>
</feature>
<protein>
    <submittedName>
        <fullName evidence="2">Transmembrane protein, putative</fullName>
    </submittedName>
</protein>
<evidence type="ECO:0000313" key="4">
    <source>
        <dbReference type="Proteomes" id="UP000002051"/>
    </source>
</evidence>
<keyword evidence="4" id="KW-1185">Reference proteome</keyword>
<reference evidence="3" key="3">
    <citation type="submission" date="2015-04" db="UniProtKB">
        <authorList>
            <consortium name="EnsemblPlants"/>
        </authorList>
    </citation>
    <scope>IDENTIFICATION</scope>
    <source>
        <strain evidence="3">cv. Jemalong A17</strain>
    </source>
</reference>
<evidence type="ECO:0000313" key="3">
    <source>
        <dbReference type="EnsemblPlants" id="AES71456"/>
    </source>
</evidence>
<keyword evidence="1 2" id="KW-0812">Transmembrane</keyword>
<dbReference type="EnsemblPlants" id="AES71456">
    <property type="protein sequence ID" value="AES71456"/>
    <property type="gene ID" value="MTR_3g077190"/>
</dbReference>
<dbReference type="PaxDb" id="3880-AES71456"/>
<dbReference type="HOGENOM" id="CLU_2053114_0_0_1"/>
<evidence type="ECO:0000313" key="2">
    <source>
        <dbReference type="EMBL" id="AES71456.1"/>
    </source>
</evidence>
<accession>G7J4T8</accession>
<evidence type="ECO:0000256" key="1">
    <source>
        <dbReference type="SAM" id="Phobius"/>
    </source>
</evidence>
<sequence>MLTGNLRMSEGGGSLLFLTAVVHKAEAPKHLSFNSTNGSHVVITLSLTVFLFNAKNNSFFIFFKTKQFTSLKNKFSSVRIHSLQFGSVELFFGQEFGNISSYAPSGIPTEHTTSSLSVKA</sequence>
<dbReference type="EMBL" id="CM001219">
    <property type="protein sequence ID" value="AES71456.1"/>
    <property type="molecule type" value="Genomic_DNA"/>
</dbReference>
<dbReference type="AlphaFoldDB" id="G7J4T8"/>
<gene>
    <name evidence="2" type="ordered locus">MTR_3g077190</name>
</gene>